<dbReference type="PANTHER" id="PTHR47053:SF1">
    <property type="entry name" value="MUREIN DD-ENDOPEPTIDASE MEPH-RELATED"/>
    <property type="match status" value="1"/>
</dbReference>
<dbReference type="GO" id="GO:0008234">
    <property type="term" value="F:cysteine-type peptidase activity"/>
    <property type="evidence" value="ECO:0007669"/>
    <property type="project" value="UniProtKB-KW"/>
</dbReference>
<evidence type="ECO:0000256" key="3">
    <source>
        <dbReference type="ARBA" id="ARBA00022801"/>
    </source>
</evidence>
<keyword evidence="3" id="KW-0378">Hydrolase</keyword>
<dbReference type="SUPFAM" id="SSF54001">
    <property type="entry name" value="Cysteine proteinases"/>
    <property type="match status" value="1"/>
</dbReference>
<feature type="domain" description="NlpC/P60" evidence="5">
    <location>
        <begin position="72"/>
        <end position="190"/>
    </location>
</feature>
<name>A0A5N6MF00_9MICC</name>
<evidence type="ECO:0000259" key="5">
    <source>
        <dbReference type="PROSITE" id="PS51935"/>
    </source>
</evidence>
<keyword evidence="4" id="KW-0788">Thiol protease</keyword>
<dbReference type="RefSeq" id="WP_152273300.1">
    <property type="nucleotide sequence ID" value="NZ_VTFX01000006.1"/>
</dbReference>
<comment type="similarity">
    <text evidence="1">Belongs to the peptidase C40 family.</text>
</comment>
<organism evidence="6 7">
    <name type="scientific">Arthrobacter yangruifuii</name>
    <dbReference type="NCBI Taxonomy" id="2606616"/>
    <lineage>
        <taxon>Bacteria</taxon>
        <taxon>Bacillati</taxon>
        <taxon>Actinomycetota</taxon>
        <taxon>Actinomycetes</taxon>
        <taxon>Micrococcales</taxon>
        <taxon>Micrococcaceae</taxon>
        <taxon>Arthrobacter</taxon>
    </lineage>
</organism>
<dbReference type="InterPro" id="IPR000064">
    <property type="entry name" value="NLP_P60_dom"/>
</dbReference>
<dbReference type="InterPro" id="IPR051202">
    <property type="entry name" value="Peptidase_C40"/>
</dbReference>
<protein>
    <submittedName>
        <fullName evidence="6">NlpC/P60 family protein</fullName>
    </submittedName>
</protein>
<dbReference type="InterPro" id="IPR038765">
    <property type="entry name" value="Papain-like_cys_pep_sf"/>
</dbReference>
<gene>
    <name evidence="6" type="ORF">GD627_15645</name>
</gene>
<dbReference type="Pfam" id="PF00877">
    <property type="entry name" value="NLPC_P60"/>
    <property type="match status" value="1"/>
</dbReference>
<keyword evidence="2" id="KW-0645">Protease</keyword>
<evidence type="ECO:0000256" key="4">
    <source>
        <dbReference type="ARBA" id="ARBA00022807"/>
    </source>
</evidence>
<dbReference type="Proteomes" id="UP000326852">
    <property type="component" value="Unassembled WGS sequence"/>
</dbReference>
<keyword evidence="7" id="KW-1185">Reference proteome</keyword>
<dbReference type="EMBL" id="VTFX01000006">
    <property type="protein sequence ID" value="KAD3456119.1"/>
    <property type="molecule type" value="Genomic_DNA"/>
</dbReference>
<accession>A0A5N6MF00</accession>
<evidence type="ECO:0000313" key="6">
    <source>
        <dbReference type="EMBL" id="KAD3456119.1"/>
    </source>
</evidence>
<evidence type="ECO:0000256" key="1">
    <source>
        <dbReference type="ARBA" id="ARBA00007074"/>
    </source>
</evidence>
<evidence type="ECO:0000313" key="7">
    <source>
        <dbReference type="Proteomes" id="UP000326852"/>
    </source>
</evidence>
<sequence>MSMTNALGRIEEIRSTLSQLSGAAAAKPATASVAAASGTDADFASTLSSLTAAASAAPTGAAGVTGGAAAGTAADGKVLDAVQKYLGLPYIWGGNDPAQGLDCSSFVQNVYKDLGYTLPRVTWDQMNSGTQVASLAEAQPGDLMFSHEGGHVSIYLGNGKAVDAPQPGQTIEIRDMWETDANLTTIRRILPTESAGASGVGAAGASAAAGLSDLVASARAAQAAMMGSAA</sequence>
<comment type="caution">
    <text evidence="6">The sequence shown here is derived from an EMBL/GenBank/DDBJ whole genome shotgun (WGS) entry which is preliminary data.</text>
</comment>
<dbReference type="PANTHER" id="PTHR47053">
    <property type="entry name" value="MUREIN DD-ENDOPEPTIDASE MEPH-RELATED"/>
    <property type="match status" value="1"/>
</dbReference>
<dbReference type="AlphaFoldDB" id="A0A5N6MF00"/>
<evidence type="ECO:0000256" key="2">
    <source>
        <dbReference type="ARBA" id="ARBA00022670"/>
    </source>
</evidence>
<dbReference type="Gene3D" id="3.90.1720.10">
    <property type="entry name" value="endopeptidase domain like (from Nostoc punctiforme)"/>
    <property type="match status" value="1"/>
</dbReference>
<dbReference type="GO" id="GO:0006508">
    <property type="term" value="P:proteolysis"/>
    <property type="evidence" value="ECO:0007669"/>
    <property type="project" value="UniProtKB-KW"/>
</dbReference>
<proteinExistence type="inferred from homology"/>
<reference evidence="6 7" key="1">
    <citation type="submission" date="2019-08" db="EMBL/GenBank/DDBJ databases">
        <title>Arthrobacter sp. nov., isolated from plateau pika and Tibetan wild ass.</title>
        <authorList>
            <person name="Ge Y."/>
        </authorList>
    </citation>
    <scope>NUCLEOTIDE SEQUENCE [LARGE SCALE GENOMIC DNA]</scope>
    <source>
        <strain evidence="6 7">785</strain>
    </source>
</reference>
<dbReference type="PROSITE" id="PS51935">
    <property type="entry name" value="NLPC_P60"/>
    <property type="match status" value="1"/>
</dbReference>